<reference evidence="5 6" key="1">
    <citation type="submission" date="2019-02" db="EMBL/GenBank/DDBJ databases">
        <title>Isolation and identification of novel species under the genus Muribaculum.</title>
        <authorList>
            <person name="Miyake S."/>
            <person name="Ding Y."/>
            <person name="Low A."/>
            <person name="Soh M."/>
            <person name="Seedorf H."/>
        </authorList>
    </citation>
    <scope>NUCLEOTIDE SEQUENCE [LARGE SCALE GENOMIC DNA]</scope>
    <source>
        <strain evidence="5 6">TLL-A3</strain>
    </source>
</reference>
<gene>
    <name evidence="5" type="ORF">EZ315_11295</name>
</gene>
<dbReference type="InterPro" id="IPR010992">
    <property type="entry name" value="IHF-like_DNA-bd_dom_sf"/>
</dbReference>
<dbReference type="GO" id="GO:0003677">
    <property type="term" value="F:DNA binding"/>
    <property type="evidence" value="ECO:0007669"/>
    <property type="project" value="UniProtKB-KW"/>
</dbReference>
<protein>
    <recommendedName>
        <fullName evidence="7">LysM domain-containing protein</fullName>
    </recommendedName>
</protein>
<evidence type="ECO:0000256" key="4">
    <source>
        <dbReference type="SAM" id="Phobius"/>
    </source>
</evidence>
<feature type="compositionally biased region" description="Basic and acidic residues" evidence="3">
    <location>
        <begin position="354"/>
        <end position="363"/>
    </location>
</feature>
<dbReference type="PANTHER" id="PTHR33175">
    <property type="entry name" value="DNA-BINDING PROTEIN HU"/>
    <property type="match status" value="1"/>
</dbReference>
<evidence type="ECO:0000256" key="2">
    <source>
        <dbReference type="ARBA" id="ARBA00023125"/>
    </source>
</evidence>
<dbReference type="RefSeq" id="WP_135472173.1">
    <property type="nucleotide sequence ID" value="NZ_CASJDB010000013.1"/>
</dbReference>
<keyword evidence="6" id="KW-1185">Reference proteome</keyword>
<comment type="similarity">
    <text evidence="1">Belongs to the bacterial histone-like protein family.</text>
</comment>
<evidence type="ECO:0000313" key="6">
    <source>
        <dbReference type="Proteomes" id="UP000297635"/>
    </source>
</evidence>
<feature type="region of interest" description="Disordered" evidence="3">
    <location>
        <begin position="133"/>
        <end position="182"/>
    </location>
</feature>
<proteinExistence type="inferred from homology"/>
<feature type="transmembrane region" description="Helical" evidence="4">
    <location>
        <begin position="259"/>
        <end position="282"/>
    </location>
</feature>
<dbReference type="PANTHER" id="PTHR33175:SF2">
    <property type="entry name" value="INTEGRATION HOST FACTOR SUBUNIT ALPHA"/>
    <property type="match status" value="1"/>
</dbReference>
<accession>A0A4Z0V3N0</accession>
<organism evidence="5 6">
    <name type="scientific">Duncaniella freteri</name>
    <dbReference type="NCBI Taxonomy" id="2530391"/>
    <lineage>
        <taxon>Bacteria</taxon>
        <taxon>Pseudomonadati</taxon>
        <taxon>Bacteroidota</taxon>
        <taxon>Bacteroidia</taxon>
        <taxon>Bacteroidales</taxon>
        <taxon>Muribaculaceae</taxon>
        <taxon>Duncaniella</taxon>
    </lineage>
</organism>
<evidence type="ECO:0000256" key="1">
    <source>
        <dbReference type="ARBA" id="ARBA00010529"/>
    </source>
</evidence>
<dbReference type="GO" id="GO:0030527">
    <property type="term" value="F:structural constituent of chromatin"/>
    <property type="evidence" value="ECO:0007669"/>
    <property type="project" value="InterPro"/>
</dbReference>
<keyword evidence="4" id="KW-1133">Transmembrane helix</keyword>
<evidence type="ECO:0000256" key="3">
    <source>
        <dbReference type="SAM" id="MobiDB-lite"/>
    </source>
</evidence>
<dbReference type="Proteomes" id="UP000297635">
    <property type="component" value="Unassembled WGS sequence"/>
</dbReference>
<comment type="caution">
    <text evidence="5">The sequence shown here is derived from an EMBL/GenBank/DDBJ whole genome shotgun (WGS) entry which is preliminary data.</text>
</comment>
<dbReference type="AlphaFoldDB" id="A0A4Z0V3N0"/>
<dbReference type="Pfam" id="PF00216">
    <property type="entry name" value="Bac_DNA_binding"/>
    <property type="match status" value="1"/>
</dbReference>
<dbReference type="SUPFAM" id="SSF47729">
    <property type="entry name" value="IHF-like DNA-binding proteins"/>
    <property type="match status" value="1"/>
</dbReference>
<name>A0A4Z0V3N0_9BACT</name>
<keyword evidence="4" id="KW-0812">Transmembrane</keyword>
<dbReference type="Gene3D" id="4.10.520.10">
    <property type="entry name" value="IHF-like DNA-binding proteins"/>
    <property type="match status" value="1"/>
</dbReference>
<keyword evidence="4" id="KW-0472">Membrane</keyword>
<dbReference type="GeneID" id="82150374"/>
<keyword evidence="2" id="KW-0238">DNA-binding</keyword>
<feature type="region of interest" description="Disordered" evidence="3">
    <location>
        <begin position="344"/>
        <end position="371"/>
    </location>
</feature>
<feature type="compositionally biased region" description="Acidic residues" evidence="3">
    <location>
        <begin position="148"/>
        <end position="162"/>
    </location>
</feature>
<evidence type="ECO:0000313" key="5">
    <source>
        <dbReference type="EMBL" id="TGG36436.1"/>
    </source>
</evidence>
<evidence type="ECO:0008006" key="7">
    <source>
        <dbReference type="Google" id="ProtNLM"/>
    </source>
</evidence>
<dbReference type="EMBL" id="SJSA01000002">
    <property type="protein sequence ID" value="TGG36436.1"/>
    <property type="molecule type" value="Genomic_DNA"/>
</dbReference>
<sequence>MNRKIPFHELASLLAANCNISSEEAEEFIKSFFDLTTQALSEGESLRIKGIGAFELSDDKDDPIIFTPDESIAETINAPFALFEPEEICDNISEETLAEIMEDGTMGAISQSESEPQVESTTEPLEETMVEATEIDNPVEGPSSKPEEETETTIEAEAETITDEPLVPETTDEPEPKHEIESEIAPNVVAEDTNEVAAATTETAVATKSEAVTVTKPETTITVGATEKPTYPTQVITPFPEEEPEEYIEPARGKSGGSFGWGFLVGILVGLAIGACGVYLAIDYLVPTNTPSENVEEVAADDIASEEEVQALIAEAEAVLSDTIAAAPIVSPEQAQIIAEANPQANETISEPAPQKEDVEQKKGPAPQPQNKIVKDKVRSGYLLHDMAKKHYGNKCFWVYIYEENKSKITNPNRVSPGLELVIPAAEKYGINASSSASVNAANAKASKILTKYPR</sequence>
<dbReference type="InterPro" id="IPR000119">
    <property type="entry name" value="Hist_DNA-bd"/>
</dbReference>
<dbReference type="GO" id="GO:0005829">
    <property type="term" value="C:cytosol"/>
    <property type="evidence" value="ECO:0007669"/>
    <property type="project" value="TreeGrafter"/>
</dbReference>